<evidence type="ECO:0000256" key="2">
    <source>
        <dbReference type="SAM" id="Phobius"/>
    </source>
</evidence>
<dbReference type="STRING" id="1314771.A0A197JZH3"/>
<protein>
    <submittedName>
        <fullName evidence="3">LtrA-domain-containing protein</fullName>
    </submittedName>
</protein>
<feature type="region of interest" description="Disordered" evidence="1">
    <location>
        <begin position="46"/>
        <end position="123"/>
    </location>
</feature>
<dbReference type="EMBL" id="KV442034">
    <property type="protein sequence ID" value="OAQ30630.1"/>
    <property type="molecule type" value="Genomic_DNA"/>
</dbReference>
<evidence type="ECO:0000313" key="4">
    <source>
        <dbReference type="Proteomes" id="UP000078512"/>
    </source>
</evidence>
<keyword evidence="4" id="KW-1185">Reference proteome</keyword>
<keyword evidence="2" id="KW-0812">Transmembrane</keyword>
<dbReference type="PANTHER" id="PTHR42101">
    <property type="entry name" value="CHROMOSOME 16, WHOLE GENOME SHOTGUN SEQUENCE"/>
    <property type="match status" value="1"/>
</dbReference>
<feature type="compositionally biased region" description="Low complexity" evidence="1">
    <location>
        <begin position="87"/>
        <end position="119"/>
    </location>
</feature>
<gene>
    <name evidence="3" type="ORF">K457DRAFT_136909</name>
</gene>
<evidence type="ECO:0000256" key="1">
    <source>
        <dbReference type="SAM" id="MobiDB-lite"/>
    </source>
</evidence>
<accession>A0A197JZH3</accession>
<name>A0A197JZH3_9FUNG</name>
<dbReference type="InterPro" id="IPR010640">
    <property type="entry name" value="Low_temperature_requirement_A"/>
</dbReference>
<feature type="transmembrane region" description="Helical" evidence="2">
    <location>
        <begin position="295"/>
        <end position="315"/>
    </location>
</feature>
<feature type="transmembrane region" description="Helical" evidence="2">
    <location>
        <begin position="356"/>
        <end position="375"/>
    </location>
</feature>
<dbReference type="PANTHER" id="PTHR42101:SF1">
    <property type="entry name" value="LOW TEMPERATURE REQUIREMENT A"/>
    <property type="match status" value="1"/>
</dbReference>
<dbReference type="Pfam" id="PF06772">
    <property type="entry name" value="LtrA"/>
    <property type="match status" value="1"/>
</dbReference>
<sequence length="681" mass="75678">MPTIEMDELSPILLTSEQIRSNSAPAHSVPQRSRTMVNFGRSKSTLNRVPFSQSPYQQSAAPPLPMNVRRRSVRVVQEAPEPEEEWTSPQNNSTSQTTLTSYPAASSTSPPTSGGPTSSRKGSELFLHITPKPNESPADALTRHYELSQRDIEAIAHHLALSPDQRGRLPQRCNPVDLQHHIQTELLRRVHLGIDIGIPHHSPTYHSRIHLSDSPFAFEIRETKEGRGGGGGEKEGGGGHGKYAFKKPTVVSELVEDPEGEKKTATWMELFFDLTFVANITIFTHQHPIIDTTTFLRYCGWFTILWWMWLSQTMFDVRFSTDDLLNRIWKLIQLFALAGFAGNGDHFTSTNSNGFALSYAVMKLVLVGQYFIVWIHAPDKKSRRPILYYMSANFVSFIMWWASAFLIEFLSDQARYGIWFSAIGIEVLTNIALANNPTVSFAGSHLPERLGLFTLIILGESIMGLFMLTDELVDAPGKLGWDNRTLLIFSITIVKCQWFLYFDDYHEQGPVRSTLHSAIWTYLHFMLNLSQLLLGVGCLDLIRIYQSTRESGSPPSHFEPSHFESSRFPAEAAGAGGLLVARSVPEVGGGEGGAGMGEVGAGAAGEAGGHDAAQLYVKKYYLIVAASVFFFNGTIKYVTSRSQGKLTEKAGNRGMKNHAQPLDSVEITQYAILSRKRKHGA</sequence>
<dbReference type="OrthoDB" id="191995at2759"/>
<dbReference type="AlphaFoldDB" id="A0A197JZH3"/>
<feature type="transmembrane region" description="Helical" evidence="2">
    <location>
        <begin position="522"/>
        <end position="545"/>
    </location>
</feature>
<feature type="compositionally biased region" description="Polar residues" evidence="1">
    <location>
        <begin position="46"/>
        <end position="60"/>
    </location>
</feature>
<feature type="transmembrane region" description="Helical" evidence="2">
    <location>
        <begin position="387"/>
        <end position="410"/>
    </location>
</feature>
<proteinExistence type="predicted"/>
<feature type="transmembrane region" description="Helical" evidence="2">
    <location>
        <begin position="416"/>
        <end position="434"/>
    </location>
</feature>
<evidence type="ECO:0000313" key="3">
    <source>
        <dbReference type="EMBL" id="OAQ30630.1"/>
    </source>
</evidence>
<dbReference type="Proteomes" id="UP000078512">
    <property type="component" value="Unassembled WGS sequence"/>
</dbReference>
<reference evidence="3 4" key="1">
    <citation type="submission" date="2016-05" db="EMBL/GenBank/DDBJ databases">
        <title>Genome sequencing reveals origins of a unique bacterial endosymbiosis in the earliest lineages of terrestrial Fungi.</title>
        <authorList>
            <consortium name="DOE Joint Genome Institute"/>
            <person name="Uehling J."/>
            <person name="Gryganskyi A."/>
            <person name="Hameed K."/>
            <person name="Tschaplinski T."/>
            <person name="Misztal P."/>
            <person name="Wu S."/>
            <person name="Desiro A."/>
            <person name="Vande Pol N."/>
            <person name="Du Z.-Y."/>
            <person name="Zienkiewicz A."/>
            <person name="Zienkiewicz K."/>
            <person name="Morin E."/>
            <person name="Tisserant E."/>
            <person name="Splivallo R."/>
            <person name="Hainaut M."/>
            <person name="Henrissat B."/>
            <person name="Ohm R."/>
            <person name="Kuo A."/>
            <person name="Yan J."/>
            <person name="Lipzen A."/>
            <person name="Nolan M."/>
            <person name="Labutti K."/>
            <person name="Barry K."/>
            <person name="Goldstein A."/>
            <person name="Labbe J."/>
            <person name="Schadt C."/>
            <person name="Tuskan G."/>
            <person name="Grigoriev I."/>
            <person name="Martin F."/>
            <person name="Vilgalys R."/>
            <person name="Bonito G."/>
        </authorList>
    </citation>
    <scope>NUCLEOTIDE SEQUENCE [LARGE SCALE GENOMIC DNA]</scope>
    <source>
        <strain evidence="3 4">AG-77</strain>
    </source>
</reference>
<organism evidence="3 4">
    <name type="scientific">Linnemannia elongata AG-77</name>
    <dbReference type="NCBI Taxonomy" id="1314771"/>
    <lineage>
        <taxon>Eukaryota</taxon>
        <taxon>Fungi</taxon>
        <taxon>Fungi incertae sedis</taxon>
        <taxon>Mucoromycota</taxon>
        <taxon>Mortierellomycotina</taxon>
        <taxon>Mortierellomycetes</taxon>
        <taxon>Mortierellales</taxon>
        <taxon>Mortierellaceae</taxon>
        <taxon>Linnemannia</taxon>
    </lineage>
</organism>
<keyword evidence="2" id="KW-1133">Transmembrane helix</keyword>
<feature type="transmembrane region" description="Helical" evidence="2">
    <location>
        <begin position="446"/>
        <end position="466"/>
    </location>
</feature>
<keyword evidence="2" id="KW-0472">Membrane</keyword>
<feature type="transmembrane region" description="Helical" evidence="2">
    <location>
        <begin position="486"/>
        <end position="502"/>
    </location>
</feature>